<dbReference type="STRING" id="542762.A0A4S4EIK2"/>
<dbReference type="PROSITE" id="PS50843">
    <property type="entry name" value="EXPANSIN_CBD"/>
    <property type="match status" value="1"/>
</dbReference>
<protein>
    <recommendedName>
        <fullName evidence="7">Expansin</fullName>
    </recommendedName>
</protein>
<dbReference type="GO" id="GO:0009653">
    <property type="term" value="P:anatomical structure morphogenesis"/>
    <property type="evidence" value="ECO:0007669"/>
    <property type="project" value="UniProtKB-ARBA"/>
</dbReference>
<dbReference type="AlphaFoldDB" id="A0A4S4EIK2"/>
<dbReference type="Gene3D" id="2.60.40.760">
    <property type="entry name" value="Expansin, cellulose-binding-like domain"/>
    <property type="match status" value="1"/>
</dbReference>
<dbReference type="Pfam" id="PF01357">
    <property type="entry name" value="Expansin_C"/>
    <property type="match status" value="1"/>
</dbReference>
<sequence>MAIQVFSIVSLLLFFFFDLCLRGTYGDYGGWQGGHATFYGGGDASGTMGGACGYGNLYSQGYGTNTAALSTALFNNGLSCGACYQIKCNSDPQWCLPGTITVTGTNFCPPNPSQSNDNGGWCNPPLQHFDLAEPAFLQIAQYRAGIVPVSFQRQGLLSNYPHNFASCTEHTEGVPCVKKGGIRFTINGHSYFNLVLVSNVGGAGDVHSVSIKGSKTGWQPMSRNWGQNWQSNSVLNGQSLSFQVTTSDGRTITTHMVTMEDMLMPPSMVGRCIQNNGQGYGTNTTALSTALFNKGLSYGACYEIKCNDDPQWCHPRTITMTATNFYPPNLFQFNDNGGWCNPPLQHFDLAKPAFLQIA</sequence>
<comment type="subcellular location">
    <subcellularLocation>
        <location evidence="7">Secreted</location>
        <location evidence="7">Cell wall</location>
    </subcellularLocation>
    <subcellularLocation>
        <location evidence="7">Membrane</location>
        <topology evidence="7">Peripheral membrane protein</topology>
    </subcellularLocation>
</comment>
<evidence type="ECO:0000256" key="6">
    <source>
        <dbReference type="ARBA" id="ARBA00023316"/>
    </source>
</evidence>
<dbReference type="SUPFAM" id="SSF49590">
    <property type="entry name" value="PHL pollen allergen"/>
    <property type="match status" value="1"/>
</dbReference>
<evidence type="ECO:0000256" key="4">
    <source>
        <dbReference type="ARBA" id="ARBA00022729"/>
    </source>
</evidence>
<name>A0A4S4EIK2_CAMSN</name>
<evidence type="ECO:0000256" key="2">
    <source>
        <dbReference type="ARBA" id="ARBA00022512"/>
    </source>
</evidence>
<dbReference type="SUPFAM" id="SSF50685">
    <property type="entry name" value="Barwin-like endoglucanases"/>
    <property type="match status" value="2"/>
</dbReference>
<dbReference type="FunFam" id="2.40.40.10:FF:000001">
    <property type="entry name" value="Expansin"/>
    <property type="match status" value="1"/>
</dbReference>
<dbReference type="InterPro" id="IPR002963">
    <property type="entry name" value="Expansin"/>
</dbReference>
<feature type="chain" id="PRO_5020884296" description="Expansin" evidence="7">
    <location>
        <begin position="27"/>
        <end position="358"/>
    </location>
</feature>
<dbReference type="InterPro" id="IPR036908">
    <property type="entry name" value="RlpA-like_sf"/>
</dbReference>
<dbReference type="Proteomes" id="UP000306102">
    <property type="component" value="Unassembled WGS sequence"/>
</dbReference>
<dbReference type="InterPro" id="IPR009009">
    <property type="entry name" value="RlpA-like_DPBB"/>
</dbReference>
<feature type="domain" description="Expansin-like EG45" evidence="8">
    <location>
        <begin position="269"/>
        <end position="358"/>
    </location>
</feature>
<dbReference type="InterPro" id="IPR007112">
    <property type="entry name" value="Expansin/allergen_DPBB_dom"/>
</dbReference>
<dbReference type="Pfam" id="PF03330">
    <property type="entry name" value="DPBB_1"/>
    <property type="match status" value="2"/>
</dbReference>
<feature type="domain" description="Expansin-like CBD" evidence="9">
    <location>
        <begin position="191"/>
        <end position="257"/>
    </location>
</feature>
<keyword evidence="6 7" id="KW-0961">Cell wall biogenesis/degradation</keyword>
<dbReference type="InterPro" id="IPR036749">
    <property type="entry name" value="Expansin_CBD_sf"/>
</dbReference>
<dbReference type="InterPro" id="IPR007117">
    <property type="entry name" value="Expansin_CBD"/>
</dbReference>
<comment type="caution">
    <text evidence="10">The sequence shown here is derived from an EMBL/GenBank/DDBJ whole genome shotgun (WGS) entry which is preliminary data.</text>
</comment>
<dbReference type="GO" id="GO:0016020">
    <property type="term" value="C:membrane"/>
    <property type="evidence" value="ECO:0007669"/>
    <property type="project" value="UniProtKB-SubCell"/>
</dbReference>
<accession>A0A4S4EIK2</accession>
<dbReference type="SMART" id="SM00837">
    <property type="entry name" value="DPBB_1"/>
    <property type="match status" value="2"/>
</dbReference>
<organism evidence="10 11">
    <name type="scientific">Camellia sinensis var. sinensis</name>
    <name type="common">China tea</name>
    <dbReference type="NCBI Taxonomy" id="542762"/>
    <lineage>
        <taxon>Eukaryota</taxon>
        <taxon>Viridiplantae</taxon>
        <taxon>Streptophyta</taxon>
        <taxon>Embryophyta</taxon>
        <taxon>Tracheophyta</taxon>
        <taxon>Spermatophyta</taxon>
        <taxon>Magnoliopsida</taxon>
        <taxon>eudicotyledons</taxon>
        <taxon>Gunneridae</taxon>
        <taxon>Pentapetalae</taxon>
        <taxon>asterids</taxon>
        <taxon>Ericales</taxon>
        <taxon>Theaceae</taxon>
        <taxon>Camellia</taxon>
    </lineage>
</organism>
<dbReference type="GO" id="GO:0009664">
    <property type="term" value="P:plant-type cell wall organization"/>
    <property type="evidence" value="ECO:0007669"/>
    <property type="project" value="InterPro"/>
</dbReference>
<dbReference type="PRINTS" id="PR01225">
    <property type="entry name" value="EXPANSNFAMLY"/>
</dbReference>
<dbReference type="FunFam" id="2.60.40.760:FF:000001">
    <property type="entry name" value="Expansin"/>
    <property type="match status" value="1"/>
</dbReference>
<evidence type="ECO:0000259" key="8">
    <source>
        <dbReference type="PROSITE" id="PS50842"/>
    </source>
</evidence>
<dbReference type="GO" id="GO:0005576">
    <property type="term" value="C:extracellular region"/>
    <property type="evidence" value="ECO:0007669"/>
    <property type="project" value="InterPro"/>
</dbReference>
<evidence type="ECO:0000256" key="1">
    <source>
        <dbReference type="ARBA" id="ARBA00005392"/>
    </source>
</evidence>
<evidence type="ECO:0000256" key="7">
    <source>
        <dbReference type="RuleBase" id="RU365023"/>
    </source>
</evidence>
<keyword evidence="2 7" id="KW-0134">Cell wall</keyword>
<feature type="domain" description="Expansin-like EG45" evidence="8">
    <location>
        <begin position="49"/>
        <end position="153"/>
    </location>
</feature>
<proteinExistence type="inferred from homology"/>
<keyword evidence="4 7" id="KW-0732">Signal</keyword>
<dbReference type="InterPro" id="IPR007118">
    <property type="entry name" value="Expan_Lol_pI"/>
</dbReference>
<comment type="function">
    <text evidence="7">Causes loosening and extension of plant cell walls by disrupting non-covalent bonding between cellulose microfibrils and matrix glucans. No enzymatic activity has been found.</text>
</comment>
<keyword evidence="3 7" id="KW-0964">Secreted</keyword>
<feature type="signal peptide" evidence="7">
    <location>
        <begin position="1"/>
        <end position="26"/>
    </location>
</feature>
<evidence type="ECO:0000259" key="9">
    <source>
        <dbReference type="PROSITE" id="PS50843"/>
    </source>
</evidence>
<keyword evidence="5" id="KW-0472">Membrane</keyword>
<dbReference type="PANTHER" id="PTHR31867">
    <property type="entry name" value="EXPANSIN-A15"/>
    <property type="match status" value="1"/>
</dbReference>
<evidence type="ECO:0000313" key="10">
    <source>
        <dbReference type="EMBL" id="THG15874.1"/>
    </source>
</evidence>
<comment type="similarity">
    <text evidence="1 7">Belongs to the expansin family. Expansin A subfamily.</text>
</comment>
<evidence type="ECO:0000256" key="3">
    <source>
        <dbReference type="ARBA" id="ARBA00022525"/>
    </source>
</evidence>
<dbReference type="CDD" id="cd22274">
    <property type="entry name" value="DPBB_EXPA_N"/>
    <property type="match status" value="1"/>
</dbReference>
<gene>
    <name evidence="10" type="ORF">TEA_018613</name>
</gene>
<dbReference type="Gene3D" id="2.40.40.10">
    <property type="entry name" value="RlpA-like domain"/>
    <property type="match status" value="1"/>
</dbReference>
<dbReference type="EMBL" id="SDRB02004411">
    <property type="protein sequence ID" value="THG15874.1"/>
    <property type="molecule type" value="Genomic_DNA"/>
</dbReference>
<evidence type="ECO:0000313" key="11">
    <source>
        <dbReference type="Proteomes" id="UP000306102"/>
    </source>
</evidence>
<evidence type="ECO:0000256" key="5">
    <source>
        <dbReference type="ARBA" id="ARBA00023136"/>
    </source>
</evidence>
<keyword evidence="11" id="KW-1185">Reference proteome</keyword>
<dbReference type="PRINTS" id="PR01226">
    <property type="entry name" value="EXPANSIN"/>
</dbReference>
<reference evidence="10 11" key="1">
    <citation type="journal article" date="2018" name="Proc. Natl. Acad. Sci. U.S.A.">
        <title>Draft genome sequence of Camellia sinensis var. sinensis provides insights into the evolution of the tea genome and tea quality.</title>
        <authorList>
            <person name="Wei C."/>
            <person name="Yang H."/>
            <person name="Wang S."/>
            <person name="Zhao J."/>
            <person name="Liu C."/>
            <person name="Gao L."/>
            <person name="Xia E."/>
            <person name="Lu Y."/>
            <person name="Tai Y."/>
            <person name="She G."/>
            <person name="Sun J."/>
            <person name="Cao H."/>
            <person name="Tong W."/>
            <person name="Gao Q."/>
            <person name="Li Y."/>
            <person name="Deng W."/>
            <person name="Jiang X."/>
            <person name="Wang W."/>
            <person name="Chen Q."/>
            <person name="Zhang S."/>
            <person name="Li H."/>
            <person name="Wu J."/>
            <person name="Wang P."/>
            <person name="Li P."/>
            <person name="Shi C."/>
            <person name="Zheng F."/>
            <person name="Jian J."/>
            <person name="Huang B."/>
            <person name="Shan D."/>
            <person name="Shi M."/>
            <person name="Fang C."/>
            <person name="Yue Y."/>
            <person name="Li F."/>
            <person name="Li D."/>
            <person name="Wei S."/>
            <person name="Han B."/>
            <person name="Jiang C."/>
            <person name="Yin Y."/>
            <person name="Xia T."/>
            <person name="Zhang Z."/>
            <person name="Bennetzen J.L."/>
            <person name="Zhao S."/>
            <person name="Wan X."/>
        </authorList>
    </citation>
    <scope>NUCLEOTIDE SEQUENCE [LARGE SCALE GENOMIC DNA]</scope>
    <source>
        <strain evidence="11">cv. Shuchazao</strain>
        <tissue evidence="10">Leaf</tissue>
    </source>
</reference>
<dbReference type="PROSITE" id="PS50842">
    <property type="entry name" value="EXPANSIN_EG45"/>
    <property type="match status" value="2"/>
</dbReference>